<dbReference type="InterPro" id="IPR054363">
    <property type="entry name" value="GH95_cat"/>
</dbReference>
<dbReference type="Pfam" id="PF22124">
    <property type="entry name" value="Glyco_hydro_95_cat"/>
    <property type="match status" value="1"/>
</dbReference>
<protein>
    <submittedName>
        <fullName evidence="5">Glycoside hydrolase family 95 protein</fullName>
    </submittedName>
</protein>
<comment type="caution">
    <text evidence="5">The sequence shown here is derived from an EMBL/GenBank/DDBJ whole genome shotgun (WGS) entry which is preliminary data.</text>
</comment>
<dbReference type="Gene3D" id="2.60.120.260">
    <property type="entry name" value="Galactose-binding domain-like"/>
    <property type="match status" value="1"/>
</dbReference>
<proteinExistence type="predicted"/>
<evidence type="ECO:0000313" key="6">
    <source>
        <dbReference type="Proteomes" id="UP000451233"/>
    </source>
</evidence>
<dbReference type="Gene3D" id="1.50.10.10">
    <property type="match status" value="1"/>
</dbReference>
<dbReference type="PANTHER" id="PTHR31084:SF0">
    <property type="entry name" value="ALPHA-L-FUCOSIDASE 2"/>
    <property type="match status" value="1"/>
</dbReference>
<dbReference type="SUPFAM" id="SSF49785">
    <property type="entry name" value="Galactose-binding domain-like"/>
    <property type="match status" value="1"/>
</dbReference>
<keyword evidence="6" id="KW-1185">Reference proteome</keyword>
<evidence type="ECO:0000259" key="4">
    <source>
        <dbReference type="Pfam" id="PF22124"/>
    </source>
</evidence>
<evidence type="ECO:0000256" key="1">
    <source>
        <dbReference type="SAM" id="SignalP"/>
    </source>
</evidence>
<dbReference type="AlphaFoldDB" id="A0A7K1XWP5"/>
<evidence type="ECO:0000313" key="5">
    <source>
        <dbReference type="EMBL" id="MXV15189.1"/>
    </source>
</evidence>
<keyword evidence="5" id="KW-0378">Hydrolase</keyword>
<dbReference type="Pfam" id="PF21307">
    <property type="entry name" value="Glyco_hydro_95_C"/>
    <property type="match status" value="1"/>
</dbReference>
<reference evidence="5 6" key="1">
    <citation type="submission" date="2019-11" db="EMBL/GenBank/DDBJ databases">
        <title>Pedobacter sp. HMF7056 Genome sequencing and assembly.</title>
        <authorList>
            <person name="Kang H."/>
            <person name="Kim H."/>
            <person name="Joh K."/>
        </authorList>
    </citation>
    <scope>NUCLEOTIDE SEQUENCE [LARGE SCALE GENOMIC DNA]</scope>
    <source>
        <strain evidence="5 6">HMF7056</strain>
    </source>
</reference>
<gene>
    <name evidence="5" type="ORF">GS398_07745</name>
</gene>
<accession>A0A7K1XWP5</accession>
<feature type="domain" description="Glycosyl hydrolase family 95 N-terminal" evidence="2">
    <location>
        <begin position="286"/>
        <end position="431"/>
    </location>
</feature>
<dbReference type="InterPro" id="IPR008928">
    <property type="entry name" value="6-hairpin_glycosidase_sf"/>
</dbReference>
<dbReference type="GO" id="GO:0005975">
    <property type="term" value="P:carbohydrate metabolic process"/>
    <property type="evidence" value="ECO:0007669"/>
    <property type="project" value="InterPro"/>
</dbReference>
<feature type="domain" description="Glycosyl hydrolase family 95 N-terminal" evidence="2">
    <location>
        <begin position="25"/>
        <end position="112"/>
    </location>
</feature>
<dbReference type="RefSeq" id="WP_160906200.1">
    <property type="nucleotide sequence ID" value="NZ_WVHS01000002.1"/>
</dbReference>
<feature type="domain" description="Alpha fucosidase A-like C-terminal" evidence="3">
    <location>
        <begin position="852"/>
        <end position="916"/>
    </location>
</feature>
<evidence type="ECO:0000259" key="3">
    <source>
        <dbReference type="Pfam" id="PF21307"/>
    </source>
</evidence>
<dbReference type="EMBL" id="WVHS01000002">
    <property type="protein sequence ID" value="MXV15189.1"/>
    <property type="molecule type" value="Genomic_DNA"/>
</dbReference>
<dbReference type="InterPro" id="IPR049053">
    <property type="entry name" value="AFCA-like_C"/>
</dbReference>
<dbReference type="GO" id="GO:0004560">
    <property type="term" value="F:alpha-L-fucosidase activity"/>
    <property type="evidence" value="ECO:0007669"/>
    <property type="project" value="TreeGrafter"/>
</dbReference>
<dbReference type="InterPro" id="IPR027414">
    <property type="entry name" value="GH95_N_dom"/>
</dbReference>
<feature type="signal peptide" evidence="1">
    <location>
        <begin position="1"/>
        <end position="20"/>
    </location>
</feature>
<dbReference type="Pfam" id="PF14498">
    <property type="entry name" value="Glyco_hyd_65N_2"/>
    <property type="match status" value="2"/>
</dbReference>
<organism evidence="5 6">
    <name type="scientific">Hufsiella ginkgonis</name>
    <dbReference type="NCBI Taxonomy" id="2695274"/>
    <lineage>
        <taxon>Bacteria</taxon>
        <taxon>Pseudomonadati</taxon>
        <taxon>Bacteroidota</taxon>
        <taxon>Sphingobacteriia</taxon>
        <taxon>Sphingobacteriales</taxon>
        <taxon>Sphingobacteriaceae</taxon>
        <taxon>Hufsiella</taxon>
    </lineage>
</organism>
<sequence length="929" mass="103614">MNRKCIVLAACLLTAAQAFSQDLKLWYAAPADPAVWTDALPIGNGRMGGMVFGGVRRDRIQFNEETLWSGAPRDYNRQGAYRYLPQIRQLLFDGKQKEAEELAEKRFMGAQSPAGDREAWLRRVRALKGLNGNPALPGYNDDAWKEMPVPAYEGWETAGFEGLDGAVWFRTTFNLPGSWNGKDLVLDLNRIRELDFTYVNGKLIGSTNSPDPRKYIVPATALVKGRNVIAIQVINYFDKGGIAGYKDTTRHIGIYPGTDPKQAISLVKPWKYLVQDSDPPAIARYQADYQPFGDLTLNFPGHEKEERYRRELDLERAIVTTSYTAGGVGYRREYFASQPGDALVVHLAADQPGKISFRASLGSPHRGATVTRIDAHTIALSLNVKHGALKGVSHLRVKLNGGKITASGNELVISGANEATLYLTAATNFRSYRDVSANANEISRIALEKITARSYETVKQAHVQDYQRYFNTFSIRLGTDTASATPTNLRLLSFSKRPDPSFAALYVQYGRYLLISSSRPGTQAANLQGIWNDLLAPPWGSKYTTNVNLEMNYWPAEVLNLSPMHEPLFNLTEDLVKTGTETAKQYYNAPGWVLHHNTDLWRGTAPINASNHGIWVSGAAWLSHHFWEHYLFTQDETFLRARAYPVMRSAARFYNSFLVKDPKTGWLVSTPSNSPENGGLVAGPAMDHQLIRDLFKNTIEASKILETDAKFRDSLQKKMPMIAPNQVGRAGQLQEWLEDKDDTASTHRHVSHLWGVFPGNEINWDESAKLMHAARQSLLFRGDEGTGWSLAWKINYWARFKDGAHAFNLLKMLLRPARSIGGSYLNLFDAHPPFQIDGNFGGAAGIAEMLVQSQMSYIDLLPALPPEIPDGEIKGLCARGGFVVNLSWKKGKLVSTEVFSKAGNKCILKYGSQVQDFSTEKGKSYITNW</sequence>
<keyword evidence="1" id="KW-0732">Signal</keyword>
<name>A0A7K1XWP5_9SPHI</name>
<dbReference type="InterPro" id="IPR008979">
    <property type="entry name" value="Galactose-bd-like_sf"/>
</dbReference>
<feature type="chain" id="PRO_5029746994" evidence="1">
    <location>
        <begin position="21"/>
        <end position="929"/>
    </location>
</feature>
<dbReference type="Proteomes" id="UP000451233">
    <property type="component" value="Unassembled WGS sequence"/>
</dbReference>
<dbReference type="InterPro" id="IPR012341">
    <property type="entry name" value="6hp_glycosidase-like_sf"/>
</dbReference>
<dbReference type="Gene3D" id="2.70.98.50">
    <property type="entry name" value="putative glycoside hydrolase family protein from bacillus halodurans"/>
    <property type="match status" value="1"/>
</dbReference>
<evidence type="ECO:0000259" key="2">
    <source>
        <dbReference type="Pfam" id="PF14498"/>
    </source>
</evidence>
<feature type="domain" description="Glycosyl hydrolase family 95 catalytic" evidence="4">
    <location>
        <begin position="454"/>
        <end position="850"/>
    </location>
</feature>
<dbReference type="SUPFAM" id="SSF48208">
    <property type="entry name" value="Six-hairpin glycosidases"/>
    <property type="match status" value="1"/>
</dbReference>
<dbReference type="PANTHER" id="PTHR31084">
    <property type="entry name" value="ALPHA-L-FUCOSIDASE 2"/>
    <property type="match status" value="1"/>
</dbReference>